<evidence type="ECO:0000313" key="3">
    <source>
        <dbReference type="Proteomes" id="UP000028045"/>
    </source>
</evidence>
<dbReference type="HOGENOM" id="CLU_061001_0_0_1"/>
<organism evidence="2 3">
    <name type="scientific">Stachybotrys chartarum (strain CBS 109288 / IBT 7711)</name>
    <name type="common">Toxic black mold</name>
    <name type="synonym">Stilbospora chartarum</name>
    <dbReference type="NCBI Taxonomy" id="1280523"/>
    <lineage>
        <taxon>Eukaryota</taxon>
        <taxon>Fungi</taxon>
        <taxon>Dikarya</taxon>
        <taxon>Ascomycota</taxon>
        <taxon>Pezizomycotina</taxon>
        <taxon>Sordariomycetes</taxon>
        <taxon>Hypocreomycetidae</taxon>
        <taxon>Hypocreales</taxon>
        <taxon>Stachybotryaceae</taxon>
        <taxon>Stachybotrys</taxon>
    </lineage>
</organism>
<accession>A0A084ALG8</accession>
<keyword evidence="3" id="KW-1185">Reference proteome</keyword>
<reference evidence="2 3" key="1">
    <citation type="journal article" date="2014" name="BMC Genomics">
        <title>Comparative genome sequencing reveals chemotype-specific gene clusters in the toxigenic black mold Stachybotrys.</title>
        <authorList>
            <person name="Semeiks J."/>
            <person name="Borek D."/>
            <person name="Otwinowski Z."/>
            <person name="Grishin N.V."/>
        </authorList>
    </citation>
    <scope>NUCLEOTIDE SEQUENCE [LARGE SCALE GENOMIC DNA]</scope>
    <source>
        <strain evidence="3">CBS 109288 / IBT 7711</strain>
    </source>
</reference>
<name>A0A084ALG8_STACB</name>
<gene>
    <name evidence="2" type="ORF">S7711_05317</name>
</gene>
<feature type="region of interest" description="Disordered" evidence="1">
    <location>
        <begin position="59"/>
        <end position="86"/>
    </location>
</feature>
<feature type="region of interest" description="Disordered" evidence="1">
    <location>
        <begin position="171"/>
        <end position="192"/>
    </location>
</feature>
<proteinExistence type="predicted"/>
<dbReference type="OrthoDB" id="5357075at2759"/>
<dbReference type="EMBL" id="KL648669">
    <property type="protein sequence ID" value="KEY66147.1"/>
    <property type="molecule type" value="Genomic_DNA"/>
</dbReference>
<evidence type="ECO:0000313" key="2">
    <source>
        <dbReference type="EMBL" id="KEY66147.1"/>
    </source>
</evidence>
<dbReference type="Proteomes" id="UP000028045">
    <property type="component" value="Unassembled WGS sequence"/>
</dbReference>
<protein>
    <submittedName>
        <fullName evidence="2">Uncharacterized protein</fullName>
    </submittedName>
</protein>
<dbReference type="AlphaFoldDB" id="A0A084ALG8"/>
<sequence>MQHNMQVSDDLAALFAQNLTFNPELRASIPRDVPQQEEVASHAPTKPIVYSISQHYNHSAHVARKQPGHASSQPQDEPQRRASEPVRGSELLNSEFMLQQHGINPATLTPSQLQLFRVAEQSQQLRLIELWSICPPSNSRDIHSLAWSSSTMEHEEQLARLRYERQQQTQTHTMSLDGTPVQTGDSRWLQSSSSEPYMLSGYEELMRREEEKRAQEARPRNVYNHFGNAVGGSCYTGATDPVYLGPESNRHQHMAMASQYGAFEQQRDAGDMDTMDIL</sequence>
<evidence type="ECO:0000256" key="1">
    <source>
        <dbReference type="SAM" id="MobiDB-lite"/>
    </source>
</evidence>